<proteinExistence type="predicted"/>
<accession>A0ABW2KN82</accession>
<evidence type="ECO:0000313" key="5">
    <source>
        <dbReference type="Proteomes" id="UP001596540"/>
    </source>
</evidence>
<dbReference type="PANTHER" id="PTHR43625">
    <property type="entry name" value="AFLATOXIN B1 ALDEHYDE REDUCTASE"/>
    <property type="match status" value="1"/>
</dbReference>
<evidence type="ECO:0000313" key="4">
    <source>
        <dbReference type="EMBL" id="MFC7331447.1"/>
    </source>
</evidence>
<reference evidence="5" key="1">
    <citation type="journal article" date="2019" name="Int. J. Syst. Evol. Microbiol.">
        <title>The Global Catalogue of Microorganisms (GCM) 10K type strain sequencing project: providing services to taxonomists for standard genome sequencing and annotation.</title>
        <authorList>
            <consortium name="The Broad Institute Genomics Platform"/>
            <consortium name="The Broad Institute Genome Sequencing Center for Infectious Disease"/>
            <person name="Wu L."/>
            <person name="Ma J."/>
        </authorList>
    </citation>
    <scope>NUCLEOTIDE SEQUENCE [LARGE SCALE GENOMIC DNA]</scope>
    <source>
        <strain evidence="5">CGMCC 4.7382</strain>
    </source>
</reference>
<evidence type="ECO:0000259" key="3">
    <source>
        <dbReference type="Pfam" id="PF00248"/>
    </source>
</evidence>
<dbReference type="SUPFAM" id="SSF51430">
    <property type="entry name" value="NAD(P)-linked oxidoreductase"/>
    <property type="match status" value="1"/>
</dbReference>
<dbReference type="InterPro" id="IPR050791">
    <property type="entry name" value="Aldo-Keto_reductase"/>
</dbReference>
<keyword evidence="1" id="KW-0560">Oxidoreductase</keyword>
<dbReference type="EMBL" id="JBHTBH010000022">
    <property type="protein sequence ID" value="MFC7331447.1"/>
    <property type="molecule type" value="Genomic_DNA"/>
</dbReference>
<feature type="domain" description="NADP-dependent oxidoreductase" evidence="3">
    <location>
        <begin position="16"/>
        <end position="185"/>
    </location>
</feature>
<protein>
    <submittedName>
        <fullName evidence="4">Aldo/keto reductase</fullName>
    </submittedName>
</protein>
<gene>
    <name evidence="4" type="ORF">ACFQRF_27255</name>
</gene>
<dbReference type="RefSeq" id="WP_379874293.1">
    <property type="nucleotide sequence ID" value="NZ_JBHTBH010000022.1"/>
</dbReference>
<organism evidence="4 5">
    <name type="scientific">Marinactinospora rubrisoli</name>
    <dbReference type="NCBI Taxonomy" id="2715399"/>
    <lineage>
        <taxon>Bacteria</taxon>
        <taxon>Bacillati</taxon>
        <taxon>Actinomycetota</taxon>
        <taxon>Actinomycetes</taxon>
        <taxon>Streptosporangiales</taxon>
        <taxon>Nocardiopsidaceae</taxon>
        <taxon>Marinactinospora</taxon>
    </lineage>
</organism>
<keyword evidence="5" id="KW-1185">Reference proteome</keyword>
<evidence type="ECO:0000256" key="1">
    <source>
        <dbReference type="ARBA" id="ARBA00023002"/>
    </source>
</evidence>
<feature type="compositionally biased region" description="Low complexity" evidence="2">
    <location>
        <begin position="189"/>
        <end position="199"/>
    </location>
</feature>
<name>A0ABW2KN82_9ACTN</name>
<sequence>MRTRVFAPSGQDVGAIGLGCMGMSWAYSESQRDDARSVALIREAVDLGVTFVDTADVYGDGHNESLVGRALHGLRDEVVLATKVGLVVEDLRTKTMRRDASPARVRRAVEASLRRLQTDVIDLYYLHRVDPHVPLEETWAAMADLVAEGKVRHLGLSEVSVAEAERAHAVHPVAAIQSELSLWTRTPLGEPAPVAAEPAPGGPPAPAGGGVSGESGDVVGWCAAHGAVFVPFSPLGRGFLTGAITEETSFEAGDMRSVNPRFTAAARAANRRIVEVLRSVAQRHAATPAQAALAWVLAQGGHVIPIPGTKRPAYLRENVAAAEVELTREDLAELRNAPVAVGTRY</sequence>
<dbReference type="Gene3D" id="3.20.20.100">
    <property type="entry name" value="NADP-dependent oxidoreductase domain"/>
    <property type="match status" value="1"/>
</dbReference>
<feature type="region of interest" description="Disordered" evidence="2">
    <location>
        <begin position="188"/>
        <end position="212"/>
    </location>
</feature>
<dbReference type="Proteomes" id="UP001596540">
    <property type="component" value="Unassembled WGS sequence"/>
</dbReference>
<dbReference type="Pfam" id="PF00248">
    <property type="entry name" value="Aldo_ket_red"/>
    <property type="match status" value="2"/>
</dbReference>
<dbReference type="InterPro" id="IPR036812">
    <property type="entry name" value="NAD(P)_OxRdtase_dom_sf"/>
</dbReference>
<feature type="domain" description="NADP-dependent oxidoreductase" evidence="3">
    <location>
        <begin position="218"/>
        <end position="335"/>
    </location>
</feature>
<comment type="caution">
    <text evidence="4">The sequence shown here is derived from an EMBL/GenBank/DDBJ whole genome shotgun (WGS) entry which is preliminary data.</text>
</comment>
<dbReference type="InterPro" id="IPR023210">
    <property type="entry name" value="NADP_OxRdtase_dom"/>
</dbReference>
<dbReference type="PANTHER" id="PTHR43625:SF40">
    <property type="entry name" value="ALDO-KETO REDUCTASE YAKC [NADP(+)]"/>
    <property type="match status" value="1"/>
</dbReference>
<evidence type="ECO:0000256" key="2">
    <source>
        <dbReference type="SAM" id="MobiDB-lite"/>
    </source>
</evidence>